<name>A0A0L7LXD9_PLAF4</name>
<dbReference type="Proteomes" id="UP000054282">
    <property type="component" value="Unassembled WGS sequence"/>
</dbReference>
<reference evidence="3" key="1">
    <citation type="submission" date="2006-09" db="EMBL/GenBank/DDBJ databases">
        <title>Annotation of Plasmodium falciparum Dd2.</title>
        <authorList>
            <consortium name="The Broad Institute Genome Sequencing Platform"/>
            <person name="Volkman S.K."/>
            <person name="Neafsey D.E."/>
            <person name="Dash A.P."/>
            <person name="Chitnis C.E."/>
            <person name="Hartl D.L."/>
            <person name="Young S.K."/>
            <person name="Zeng Q."/>
            <person name="Koehrsen M."/>
            <person name="Alvarado L."/>
            <person name="Berlin A."/>
            <person name="Borenstein D."/>
            <person name="Chapman S.B."/>
            <person name="Chen Z."/>
            <person name="Engels R."/>
            <person name="Freedman E."/>
            <person name="Gellesch M."/>
            <person name="Goldberg J."/>
            <person name="Griggs A."/>
            <person name="Gujja S."/>
            <person name="Heilman E.R."/>
            <person name="Heiman D.I."/>
            <person name="Howarth C."/>
            <person name="Jen D."/>
            <person name="Larson L."/>
            <person name="Mehta T."/>
            <person name="Neiman D."/>
            <person name="Park D."/>
            <person name="Pearson M."/>
            <person name="Roberts A."/>
            <person name="Saif S."/>
            <person name="Shea T."/>
            <person name="Shenoy N."/>
            <person name="Sisk P."/>
            <person name="Stolte C."/>
            <person name="Sykes S."/>
            <person name="Walk T."/>
            <person name="White J."/>
            <person name="Yandava C."/>
            <person name="Haas B."/>
            <person name="Henn M.R."/>
            <person name="Nusbaum C."/>
            <person name="Birren B."/>
        </authorList>
    </citation>
    <scope>NUCLEOTIDE SEQUENCE [LARGE SCALE GENOMIC DNA]</scope>
</reference>
<evidence type="ECO:0000313" key="3">
    <source>
        <dbReference type="Proteomes" id="UP000054282"/>
    </source>
</evidence>
<evidence type="ECO:0000256" key="1">
    <source>
        <dbReference type="SAM" id="MobiDB-lite"/>
    </source>
</evidence>
<gene>
    <name evidence="2" type="ORF">PFDG_00277</name>
</gene>
<proteinExistence type="predicted"/>
<dbReference type="KEGG" id="pfd:PFDG_00277"/>
<feature type="region of interest" description="Disordered" evidence="1">
    <location>
        <begin position="1"/>
        <end position="46"/>
    </location>
</feature>
<sequence>TFKQRQCRPAMLPRRGRNLPNFVPLQDKRLSHEQRQPPPSQKKEYNNYKMGICKRY</sequence>
<organism evidence="2 3">
    <name type="scientific">Plasmodium falciparum (isolate Dd2)</name>
    <dbReference type="NCBI Taxonomy" id="57267"/>
    <lineage>
        <taxon>Eukaryota</taxon>
        <taxon>Sar</taxon>
        <taxon>Alveolata</taxon>
        <taxon>Apicomplexa</taxon>
        <taxon>Aconoidasida</taxon>
        <taxon>Haemosporida</taxon>
        <taxon>Plasmodiidae</taxon>
        <taxon>Plasmodium</taxon>
        <taxon>Plasmodium (Laverania)</taxon>
    </lineage>
</organism>
<feature type="non-terminal residue" evidence="2">
    <location>
        <position position="1"/>
    </location>
</feature>
<dbReference type="AlphaFoldDB" id="A0A0L7LXD9"/>
<evidence type="ECO:0000313" key="2">
    <source>
        <dbReference type="EMBL" id="KOB84910.1"/>
    </source>
</evidence>
<reference evidence="3" key="2">
    <citation type="submission" date="2006-09" db="EMBL/GenBank/DDBJ databases">
        <title>The genome sequence of Plasmodium falciparum Dd2.</title>
        <authorList>
            <consortium name="The Broad Institute Genome Sequencing Platform"/>
            <person name="Birren B."/>
            <person name="Lander E."/>
            <person name="Galagan J."/>
            <person name="Nusbaum C."/>
            <person name="Devon K."/>
            <person name="Henn M."/>
            <person name="Jaffe D."/>
            <person name="Butler J."/>
            <person name="Alvarez P."/>
            <person name="Gnerre S."/>
            <person name="Grabherr M."/>
            <person name="Kleber M."/>
            <person name="Mauceli E."/>
            <person name="Brockman W."/>
            <person name="MacCallum I.A."/>
            <person name="Rounsley S."/>
            <person name="Young S."/>
            <person name="LaButti K."/>
            <person name="Pushparaj V."/>
            <person name="DeCaprio D."/>
            <person name="Crawford M."/>
            <person name="Koehrsen M."/>
            <person name="Engels R."/>
            <person name="Montgomery P."/>
            <person name="Pearson M."/>
            <person name="Howarth C."/>
            <person name="Larson L."/>
            <person name="Luoma S."/>
            <person name="White J."/>
            <person name="Kodira C."/>
            <person name="Zeng Q."/>
            <person name="O'Leary S."/>
            <person name="Yandava C."/>
            <person name="Alvarado L."/>
            <person name="Wirth D."/>
            <person name="Volkman S."/>
            <person name="Hartl D."/>
        </authorList>
    </citation>
    <scope>NUCLEOTIDE SEQUENCE [LARGE SCALE GENOMIC DNA]</scope>
</reference>
<feature type="compositionally biased region" description="Basic and acidic residues" evidence="1">
    <location>
        <begin position="26"/>
        <end position="46"/>
    </location>
</feature>
<dbReference type="EMBL" id="DS016074">
    <property type="protein sequence ID" value="KOB84910.1"/>
    <property type="molecule type" value="Genomic_DNA"/>
</dbReference>
<accession>A0A0L7LXD9</accession>
<protein>
    <submittedName>
        <fullName evidence="2">Uncharacterized protein</fullName>
    </submittedName>
</protein>